<sequence>MKNKGDEKLRARPSRKELQSLCKNFGLPANRSSSEMAKSLASFFEKNTSSIHSGERLGEIREVSFPAYCIPGLLSGAPFNSLEYPREGVYHLAVDSHELHSCLREGGNKRNFSPTFRSNELGHCSGDKTYDGEGRGCSMFCFQESSNSQFVSRWGRNDFNSQVSPTTNLCQDSLGIARDNWVEDMCPIQHTNVTDVNSDSCPKADIFPSTNTFKAASSSSFEFYVRNEEGINLCVDLSSNPSDWIQKLKSEVNICENMCQNKSSSFHQELGRFGESNKQLKNSFLQNIDAQQVKDGNVPSVSSPSKFMKESKNAMLNIPDGGDGSLTSIAIKPNSNAVVVSEHLQEDKGLVSSEPNSDARDGTRSCTDENGCSTTVDSDVNTPGKKISRNSFVSILDCPKSLATLEHQNSKPSSEICEYSTVENSCSLANSQVVIAGSSTGVSLEMPLLEAEIQQKDASSMPCKNGEFIDLVDSMDNTETEQSALANSSEPDIDIGRNHMPTSVGEWEGNKPVDGGESSECSQMDDSLGKICLRVHNSGSNEEHHKKRPHMDSTRILRSAKRFAGKVLPRRSTRLVPKVLP</sequence>
<comment type="caution">
    <text evidence="1">The sequence shown here is derived from an EMBL/GenBank/DDBJ whole genome shotgun (WGS) entry which is preliminary data.</text>
</comment>
<organism evidence="1 2">
    <name type="scientific">Pistacia integerrima</name>
    <dbReference type="NCBI Taxonomy" id="434235"/>
    <lineage>
        <taxon>Eukaryota</taxon>
        <taxon>Viridiplantae</taxon>
        <taxon>Streptophyta</taxon>
        <taxon>Embryophyta</taxon>
        <taxon>Tracheophyta</taxon>
        <taxon>Spermatophyta</taxon>
        <taxon>Magnoliopsida</taxon>
        <taxon>eudicotyledons</taxon>
        <taxon>Gunneridae</taxon>
        <taxon>Pentapetalae</taxon>
        <taxon>rosids</taxon>
        <taxon>malvids</taxon>
        <taxon>Sapindales</taxon>
        <taxon>Anacardiaceae</taxon>
        <taxon>Pistacia</taxon>
    </lineage>
</organism>
<protein>
    <submittedName>
        <fullName evidence="1">Uncharacterized protein</fullName>
    </submittedName>
</protein>
<evidence type="ECO:0000313" key="1">
    <source>
        <dbReference type="EMBL" id="KAJ0034172.1"/>
    </source>
</evidence>
<keyword evidence="2" id="KW-1185">Reference proteome</keyword>
<accession>A0ACC0YCV1</accession>
<evidence type="ECO:0000313" key="2">
    <source>
        <dbReference type="Proteomes" id="UP001163603"/>
    </source>
</evidence>
<reference evidence="2" key="1">
    <citation type="journal article" date="2023" name="G3 (Bethesda)">
        <title>Genome assembly and association tests identify interacting loci associated with vigor, precocity, and sex in interspecific pistachio rootstocks.</title>
        <authorList>
            <person name="Palmer W."/>
            <person name="Jacygrad E."/>
            <person name="Sagayaradj S."/>
            <person name="Cavanaugh K."/>
            <person name="Han R."/>
            <person name="Bertier L."/>
            <person name="Beede B."/>
            <person name="Kafkas S."/>
            <person name="Golino D."/>
            <person name="Preece J."/>
            <person name="Michelmore R."/>
        </authorList>
    </citation>
    <scope>NUCLEOTIDE SEQUENCE [LARGE SCALE GENOMIC DNA]</scope>
</reference>
<proteinExistence type="predicted"/>
<dbReference type="EMBL" id="CM047742">
    <property type="protein sequence ID" value="KAJ0034172.1"/>
    <property type="molecule type" value="Genomic_DNA"/>
</dbReference>
<gene>
    <name evidence="1" type="ORF">Pint_25785</name>
</gene>
<dbReference type="Proteomes" id="UP001163603">
    <property type="component" value="Chromosome 7"/>
</dbReference>
<name>A0ACC0YCV1_9ROSI</name>